<name>A0ABT9WP35_9BACI</name>
<feature type="transmembrane region" description="Helical" evidence="1">
    <location>
        <begin position="122"/>
        <end position="142"/>
    </location>
</feature>
<comment type="caution">
    <text evidence="2">The sequence shown here is derived from an EMBL/GenBank/DDBJ whole genome shotgun (WGS) entry which is preliminary data.</text>
</comment>
<evidence type="ECO:0000313" key="2">
    <source>
        <dbReference type="EMBL" id="MDQ0174903.1"/>
    </source>
</evidence>
<feature type="transmembrane region" description="Helical" evidence="1">
    <location>
        <begin position="94"/>
        <end position="116"/>
    </location>
</feature>
<keyword evidence="1" id="KW-0812">Transmembrane</keyword>
<feature type="transmembrane region" description="Helical" evidence="1">
    <location>
        <begin position="20"/>
        <end position="42"/>
    </location>
</feature>
<keyword evidence="1" id="KW-0472">Membrane</keyword>
<accession>A0ABT9WP35</accession>
<dbReference type="EMBL" id="JAUSTT010000003">
    <property type="protein sequence ID" value="MDQ0174903.1"/>
    <property type="molecule type" value="Genomic_DNA"/>
</dbReference>
<proteinExistence type="predicted"/>
<sequence length="158" mass="18679">MEKSWLSFLLPDDEYKERKVVYFLAEGSIILLSVLVIMFSVNRILPQWGLSVEFVLGVSIVAFLFYVFIRYLFSGIEYTNVSTEQEFSKEKGHIIFKSITFMVIFSIVYLLFFGITRTQKEWFELIILLLLAGFFIFLVDYISLKRSYKKNKELLDDE</sequence>
<feature type="transmembrane region" description="Helical" evidence="1">
    <location>
        <begin position="54"/>
        <end position="73"/>
    </location>
</feature>
<organism evidence="2 3">
    <name type="scientific">Bacillus chungangensis</name>
    <dbReference type="NCBI Taxonomy" id="587633"/>
    <lineage>
        <taxon>Bacteria</taxon>
        <taxon>Bacillati</taxon>
        <taxon>Bacillota</taxon>
        <taxon>Bacilli</taxon>
        <taxon>Bacillales</taxon>
        <taxon>Bacillaceae</taxon>
        <taxon>Bacillus</taxon>
    </lineage>
</organism>
<gene>
    <name evidence="2" type="ORF">J2S08_000737</name>
</gene>
<dbReference type="Proteomes" id="UP001223586">
    <property type="component" value="Unassembled WGS sequence"/>
</dbReference>
<keyword evidence="3" id="KW-1185">Reference proteome</keyword>
<protein>
    <submittedName>
        <fullName evidence="2">Membrane protein</fullName>
    </submittedName>
</protein>
<reference evidence="2 3" key="1">
    <citation type="submission" date="2023-07" db="EMBL/GenBank/DDBJ databases">
        <title>Genomic Encyclopedia of Type Strains, Phase IV (KMG-IV): sequencing the most valuable type-strain genomes for metagenomic binning, comparative biology and taxonomic classification.</title>
        <authorList>
            <person name="Goeker M."/>
        </authorList>
    </citation>
    <scope>NUCLEOTIDE SEQUENCE [LARGE SCALE GENOMIC DNA]</scope>
    <source>
        <strain evidence="2 3">DSM 23837</strain>
    </source>
</reference>
<evidence type="ECO:0000256" key="1">
    <source>
        <dbReference type="SAM" id="Phobius"/>
    </source>
</evidence>
<evidence type="ECO:0000313" key="3">
    <source>
        <dbReference type="Proteomes" id="UP001223586"/>
    </source>
</evidence>
<keyword evidence="1" id="KW-1133">Transmembrane helix</keyword>
<dbReference type="RefSeq" id="WP_307226762.1">
    <property type="nucleotide sequence ID" value="NZ_JAUSTT010000003.1"/>
</dbReference>